<organism evidence="2 3">
    <name type="scientific">Streptomyces roseolus</name>
    <dbReference type="NCBI Taxonomy" id="67358"/>
    <lineage>
        <taxon>Bacteria</taxon>
        <taxon>Bacillati</taxon>
        <taxon>Actinomycetota</taxon>
        <taxon>Actinomycetes</taxon>
        <taxon>Kitasatosporales</taxon>
        <taxon>Streptomycetaceae</taxon>
        <taxon>Streptomyces</taxon>
    </lineage>
</organism>
<dbReference type="CDD" id="cd04861">
    <property type="entry name" value="LigD_Pol_like"/>
    <property type="match status" value="1"/>
</dbReference>
<feature type="domain" description="DNA ligase D polymerase" evidence="1">
    <location>
        <begin position="29"/>
        <end position="280"/>
    </location>
</feature>
<reference evidence="2 3" key="1">
    <citation type="submission" date="2023-10" db="EMBL/GenBank/DDBJ databases">
        <authorList>
            <person name="Wang X.X."/>
        </authorList>
    </citation>
    <scope>NUCLEOTIDE SEQUENCE [LARGE SCALE GENOMIC DNA]</scope>
    <source>
        <strain evidence="2 3">NBRC 12816</strain>
    </source>
</reference>
<keyword evidence="2" id="KW-0436">Ligase</keyword>
<protein>
    <submittedName>
        <fullName evidence="2">Non-homologous end-joining DNA ligase</fullName>
        <ecNumber evidence="2">6.5.1.1</ecNumber>
    </submittedName>
</protein>
<dbReference type="InterPro" id="IPR014145">
    <property type="entry name" value="LigD_pol_dom"/>
</dbReference>
<sequence length="302" mass="33959">MTTTDIRVSGRTVEIKRAGKEIFPDDGITKADLADYYRRVGPRILPHLRGRPLMLERYPDGIGDGRFMQKDTPDYFPDWIHRAELPKAGGTVTYPVCDDLASLLYLVDQACITPHRWLSKADRPDHPDRLVFDLDPSGDDFEPVRRTAALLRELLDELDLPAALMTTGSSGLHVVVPLDRRTAFDEVRAFAGDVAELLAARHPEELTTAARKQAREGRLYLDVQRNGYGQTAVTPYAVRARPGAPVATPLSWTELDDPDLTPRRWTLTTVDERLEGEDPWKRELPRGRSLTAARGRLEKLTS</sequence>
<dbReference type="InterPro" id="IPR052171">
    <property type="entry name" value="NHEJ_LigD"/>
</dbReference>
<proteinExistence type="predicted"/>
<comment type="caution">
    <text evidence="2">The sequence shown here is derived from an EMBL/GenBank/DDBJ whole genome shotgun (WGS) entry which is preliminary data.</text>
</comment>
<name>A0ABU4KFY2_9ACTN</name>
<dbReference type="EC" id="6.5.1.1" evidence="2"/>
<dbReference type="Proteomes" id="UP001278571">
    <property type="component" value="Unassembled WGS sequence"/>
</dbReference>
<dbReference type="GO" id="GO:0003910">
    <property type="term" value="F:DNA ligase (ATP) activity"/>
    <property type="evidence" value="ECO:0007669"/>
    <property type="project" value="UniProtKB-EC"/>
</dbReference>
<dbReference type="PANTHER" id="PTHR42705">
    <property type="entry name" value="BIFUNCTIONAL NON-HOMOLOGOUS END JOINING PROTEIN LIGD"/>
    <property type="match status" value="1"/>
</dbReference>
<evidence type="ECO:0000313" key="3">
    <source>
        <dbReference type="Proteomes" id="UP001278571"/>
    </source>
</evidence>
<dbReference type="Pfam" id="PF21686">
    <property type="entry name" value="LigD_Prim-Pol"/>
    <property type="match status" value="1"/>
</dbReference>
<dbReference type="EMBL" id="JAWJZF010000503">
    <property type="protein sequence ID" value="MDX2296637.1"/>
    <property type="molecule type" value="Genomic_DNA"/>
</dbReference>
<evidence type="ECO:0000259" key="1">
    <source>
        <dbReference type="Pfam" id="PF21686"/>
    </source>
</evidence>
<evidence type="ECO:0000313" key="2">
    <source>
        <dbReference type="EMBL" id="MDX2296637.1"/>
    </source>
</evidence>
<gene>
    <name evidence="2" type="primary">ligD</name>
    <name evidence="2" type="ORF">R2363_31255</name>
</gene>
<dbReference type="RefSeq" id="WP_319012802.1">
    <property type="nucleotide sequence ID" value="NZ_JAWJZF010000503.1"/>
</dbReference>
<accession>A0ABU4KFY2</accession>
<dbReference type="PANTHER" id="PTHR42705:SF2">
    <property type="entry name" value="BIFUNCTIONAL NON-HOMOLOGOUS END JOINING PROTEIN LIGD"/>
    <property type="match status" value="1"/>
</dbReference>
<dbReference type="NCBIfam" id="TIGR02778">
    <property type="entry name" value="ligD_pol"/>
    <property type="match status" value="1"/>
</dbReference>
<dbReference type="Gene3D" id="3.90.920.10">
    <property type="entry name" value="DNA primase, PRIM domain"/>
    <property type="match status" value="1"/>
</dbReference>
<keyword evidence="3" id="KW-1185">Reference proteome</keyword>